<keyword evidence="8" id="KW-1185">Reference proteome</keyword>
<dbReference type="SMART" id="SM00382">
    <property type="entry name" value="AAA"/>
    <property type="match status" value="2"/>
</dbReference>
<dbReference type="Proteomes" id="UP001220530">
    <property type="component" value="Chromosome"/>
</dbReference>
<evidence type="ECO:0000256" key="5">
    <source>
        <dbReference type="SAM" id="MobiDB-lite"/>
    </source>
</evidence>
<feature type="compositionally biased region" description="Basic and acidic residues" evidence="5">
    <location>
        <begin position="249"/>
        <end position="267"/>
    </location>
</feature>
<protein>
    <submittedName>
        <fullName evidence="7">ABC-F family ATP-binding cassette domain-containing protein</fullName>
    </submittedName>
</protein>
<keyword evidence="4 7" id="KW-0067">ATP-binding</keyword>
<evidence type="ECO:0000256" key="2">
    <source>
        <dbReference type="ARBA" id="ARBA00022737"/>
    </source>
</evidence>
<dbReference type="SUPFAM" id="SSF52540">
    <property type="entry name" value="P-loop containing nucleoside triphosphate hydrolases"/>
    <property type="match status" value="2"/>
</dbReference>
<keyword evidence="3" id="KW-0547">Nucleotide-binding</keyword>
<dbReference type="EMBL" id="CP118246">
    <property type="protein sequence ID" value="WDR03757.1"/>
    <property type="molecule type" value="Genomic_DNA"/>
</dbReference>
<evidence type="ECO:0000313" key="7">
    <source>
        <dbReference type="EMBL" id="WDR03757.1"/>
    </source>
</evidence>
<feature type="domain" description="ABC transporter" evidence="6">
    <location>
        <begin position="337"/>
        <end position="526"/>
    </location>
</feature>
<evidence type="ECO:0000256" key="1">
    <source>
        <dbReference type="ARBA" id="ARBA00005417"/>
    </source>
</evidence>
<evidence type="ECO:0000256" key="3">
    <source>
        <dbReference type="ARBA" id="ARBA00022741"/>
    </source>
</evidence>
<dbReference type="InterPro" id="IPR027417">
    <property type="entry name" value="P-loop_NTPase"/>
</dbReference>
<dbReference type="Gene3D" id="3.40.50.300">
    <property type="entry name" value="P-loop containing nucleotide triphosphate hydrolases"/>
    <property type="match status" value="2"/>
</dbReference>
<dbReference type="InterPro" id="IPR003593">
    <property type="entry name" value="AAA+_ATPase"/>
</dbReference>
<dbReference type="Pfam" id="PF00005">
    <property type="entry name" value="ABC_tran"/>
    <property type="match status" value="2"/>
</dbReference>
<sequence>MPASITLNDLSYATPGNHELFNKLNLTFNRQKTGLIGRNGVGKSTLFKLIMGELAPNSGSVSVAGTAGILRQSTQLDAATVADQLGIASDLARLFRLEAGAGTLEDAAHADWTLPDRMASAIRQMGLPDMTPNRPIANLSGGQRTRLALAALVLAQPDFVLLDEPTNNMDADGRDIVTRFLMDWRGGAIVISHDRALLGLMDAIVELTSIGCSSYGGNWDQYAAQKALELAAHQHDLDTAERQLSAIDRKRQVQAERQDRKNREGAKRAKRGGAPKILLGGLKERAENTSADHARLADKQRGAAIDDLQAARDQIEVLTPLTVSLNTTALPLGRTVVTCTRLTGGTAPDVPLIHDLSFSMTGPERVGITGPNGVGKSTLLRLLTGELRPQSGSARIHCTYALLDQTASLLDPDLSIRDNFRALNPDGDENVCRAALARFMFRAGAALQTVKTLSGGELLRAALAATIGGTRPPELLILDEPTNHLDIYAIQAVEAGLSAYDGAILVVSHDPAFLENIGVTREITLT</sequence>
<dbReference type="InterPro" id="IPR017871">
    <property type="entry name" value="ABC_transporter-like_CS"/>
</dbReference>
<proteinExistence type="inferred from homology"/>
<reference evidence="7 8" key="1">
    <citation type="submission" date="2023-02" db="EMBL/GenBank/DDBJ databases">
        <title>Devosia algicola sp. nov., isolated from the phycosphere of marine algae.</title>
        <authorList>
            <person name="Kim J.M."/>
            <person name="Lee J.K."/>
            <person name="Choi B.J."/>
            <person name="Bayburt H."/>
            <person name="Jeon C.O."/>
        </authorList>
    </citation>
    <scope>NUCLEOTIDE SEQUENCE [LARGE SCALE GENOMIC DNA]</scope>
    <source>
        <strain evidence="7 8">G20-9</strain>
    </source>
</reference>
<feature type="region of interest" description="Disordered" evidence="5">
    <location>
        <begin position="249"/>
        <end position="270"/>
    </location>
</feature>
<accession>A0ABY7YRF0</accession>
<dbReference type="GO" id="GO:0005524">
    <property type="term" value="F:ATP binding"/>
    <property type="evidence" value="ECO:0007669"/>
    <property type="project" value="UniProtKB-KW"/>
</dbReference>
<keyword evidence="2" id="KW-0677">Repeat</keyword>
<dbReference type="InterPro" id="IPR003439">
    <property type="entry name" value="ABC_transporter-like_ATP-bd"/>
</dbReference>
<dbReference type="PROSITE" id="PS50893">
    <property type="entry name" value="ABC_TRANSPORTER_2"/>
    <property type="match status" value="2"/>
</dbReference>
<dbReference type="PROSITE" id="PS00211">
    <property type="entry name" value="ABC_TRANSPORTER_1"/>
    <property type="match status" value="1"/>
</dbReference>
<dbReference type="PANTHER" id="PTHR19211:SF6">
    <property type="entry name" value="BLL7188 PROTEIN"/>
    <property type="match status" value="1"/>
</dbReference>
<dbReference type="RefSeq" id="WP_282220145.1">
    <property type="nucleotide sequence ID" value="NZ_CP118246.1"/>
</dbReference>
<name>A0ABY7YRF0_9HYPH</name>
<feature type="domain" description="ABC transporter" evidence="6">
    <location>
        <begin position="5"/>
        <end position="235"/>
    </location>
</feature>
<evidence type="ECO:0000256" key="4">
    <source>
        <dbReference type="ARBA" id="ARBA00022840"/>
    </source>
</evidence>
<dbReference type="CDD" id="cd03221">
    <property type="entry name" value="ABCF_EF-3"/>
    <property type="match status" value="1"/>
</dbReference>
<dbReference type="InterPro" id="IPR050611">
    <property type="entry name" value="ABCF"/>
</dbReference>
<evidence type="ECO:0000313" key="8">
    <source>
        <dbReference type="Proteomes" id="UP001220530"/>
    </source>
</evidence>
<gene>
    <name evidence="7" type="ORF">PSQ19_06825</name>
</gene>
<evidence type="ECO:0000259" key="6">
    <source>
        <dbReference type="PROSITE" id="PS50893"/>
    </source>
</evidence>
<organism evidence="7 8">
    <name type="scientific">Devosia algicola</name>
    <dbReference type="NCBI Taxonomy" id="3026418"/>
    <lineage>
        <taxon>Bacteria</taxon>
        <taxon>Pseudomonadati</taxon>
        <taxon>Pseudomonadota</taxon>
        <taxon>Alphaproteobacteria</taxon>
        <taxon>Hyphomicrobiales</taxon>
        <taxon>Devosiaceae</taxon>
        <taxon>Devosia</taxon>
    </lineage>
</organism>
<dbReference type="PANTHER" id="PTHR19211">
    <property type="entry name" value="ATP-BINDING TRANSPORT PROTEIN-RELATED"/>
    <property type="match status" value="1"/>
</dbReference>
<comment type="similarity">
    <text evidence="1">Belongs to the ABC transporter superfamily.</text>
</comment>